<reference evidence="2 3" key="2">
    <citation type="submission" date="2019-01" db="EMBL/GenBank/DDBJ databases">
        <title>The decoding of complex shrimp genome reveals the adaptation for benthos swimmer, frequently molting mechanism and breeding impact on genome.</title>
        <authorList>
            <person name="Sun Y."/>
            <person name="Gao Y."/>
            <person name="Yu Y."/>
        </authorList>
    </citation>
    <scope>NUCLEOTIDE SEQUENCE [LARGE SCALE GENOMIC DNA]</scope>
    <source>
        <tissue evidence="2">Muscle</tissue>
    </source>
</reference>
<feature type="region of interest" description="Disordered" evidence="1">
    <location>
        <begin position="519"/>
        <end position="545"/>
    </location>
</feature>
<organism evidence="2 3">
    <name type="scientific">Penaeus vannamei</name>
    <name type="common">Whiteleg shrimp</name>
    <name type="synonym">Litopenaeus vannamei</name>
    <dbReference type="NCBI Taxonomy" id="6689"/>
    <lineage>
        <taxon>Eukaryota</taxon>
        <taxon>Metazoa</taxon>
        <taxon>Ecdysozoa</taxon>
        <taxon>Arthropoda</taxon>
        <taxon>Crustacea</taxon>
        <taxon>Multicrustacea</taxon>
        <taxon>Malacostraca</taxon>
        <taxon>Eumalacostraca</taxon>
        <taxon>Eucarida</taxon>
        <taxon>Decapoda</taxon>
        <taxon>Dendrobranchiata</taxon>
        <taxon>Penaeoidea</taxon>
        <taxon>Penaeidae</taxon>
        <taxon>Penaeus</taxon>
    </lineage>
</organism>
<feature type="compositionally biased region" description="Basic and acidic residues" evidence="1">
    <location>
        <begin position="754"/>
        <end position="770"/>
    </location>
</feature>
<reference evidence="2 3" key="1">
    <citation type="submission" date="2018-04" db="EMBL/GenBank/DDBJ databases">
        <authorList>
            <person name="Zhang X."/>
            <person name="Yuan J."/>
            <person name="Li F."/>
            <person name="Xiang J."/>
        </authorList>
    </citation>
    <scope>NUCLEOTIDE SEQUENCE [LARGE SCALE GENOMIC DNA]</scope>
    <source>
        <tissue evidence="2">Muscle</tissue>
    </source>
</reference>
<feature type="region of interest" description="Disordered" evidence="1">
    <location>
        <begin position="567"/>
        <end position="851"/>
    </location>
</feature>
<accession>A0A3R7STY8</accession>
<name>A0A3R7STY8_PENVA</name>
<comment type="caution">
    <text evidence="2">The sequence shown here is derived from an EMBL/GenBank/DDBJ whole genome shotgun (WGS) entry which is preliminary data.</text>
</comment>
<dbReference type="Proteomes" id="UP000283509">
    <property type="component" value="Unassembled WGS sequence"/>
</dbReference>
<feature type="region of interest" description="Disordered" evidence="1">
    <location>
        <begin position="386"/>
        <end position="407"/>
    </location>
</feature>
<feature type="region of interest" description="Disordered" evidence="1">
    <location>
        <begin position="216"/>
        <end position="269"/>
    </location>
</feature>
<evidence type="ECO:0000313" key="3">
    <source>
        <dbReference type="Proteomes" id="UP000283509"/>
    </source>
</evidence>
<feature type="compositionally biased region" description="Low complexity" evidence="1">
    <location>
        <begin position="826"/>
        <end position="842"/>
    </location>
</feature>
<feature type="compositionally biased region" description="Basic and acidic residues" evidence="1">
    <location>
        <begin position="595"/>
        <end position="689"/>
    </location>
</feature>
<evidence type="ECO:0000256" key="1">
    <source>
        <dbReference type="SAM" id="MobiDB-lite"/>
    </source>
</evidence>
<gene>
    <name evidence="2" type="ORF">C7M84_006435</name>
</gene>
<sequence>MLFDDHFDKIGKIAHSLCLLMKGLFSPSRVEFKLFSCPIQDISREERSAGWGGVGAEGGWAGRAVAAGRFTPAGDSCWGSFCPRFVLPCLRSWPRSARLPSIRRGASECRLPRRFTRGKLPTNFPLSLSPPYILPYSPSYFPPFSHPATSFLFSPSSPISRISPTSPYSLPPHSLFLPPPFFLATPLPISPSALLPVLLARLPAPLPLLTPVCSRSEGRSKGVSPFPSRVDAGDGGGPVFPSMFPDPPNTAKASKTAGSSSKAAAAATPKTVSMPLLKVQQPPPAPPPPSSSAPVIQAALNPLAKQDTNSSTSKPVTHKISITSVVSSASGLPSTTSAASGTVPDNTVSITAATRKPGPAALSPEPKVITITTSAVTGGISSPAVAPQHNRGHSNNTLAHARGPNAPGRLVGKATLDGTWENIQGAVSAPKSGASRWTQSDLVAALALVKAGTPIKPAAERCNIPVMTLWRRTRALGIVSSKVQCGFRYPAGRGRSKTEPDHNTIVKCESEDALPLKAKHESNCSPRTDPRLLIQPKTEPQDGPKELVVQRAGPLREMSALHALCRVASRENSPRPLGRENSPLPLGRENSPKPIGRENSPKPLGRENSLKPLGRENSPRPLGRENSPRPLGRENSPRPLGRENSPRNFGRENSPKLFSRENSPRPFGRENSPRPLGRENIPRPLRREGSPLVLGKESSPRPVPREKIPQINVAHSPSPEAKDPKSQQQTPEESPRPLVAEKRHSESSSQPPSLRDDENSNLEVSEKEGSPRPPPRGPVPAGGADRFRAWVDIVLEGAGRHHQQEIPQDLSTRHQRPTEPSPPHSQPTSSCTSTAASTTAPQNPSPSPVHE</sequence>
<dbReference type="EMBL" id="QCYY01001816">
    <property type="protein sequence ID" value="ROT75036.1"/>
    <property type="molecule type" value="Genomic_DNA"/>
</dbReference>
<proteinExistence type="predicted"/>
<feature type="compositionally biased region" description="Low complexity" evidence="1">
    <location>
        <begin position="250"/>
        <end position="269"/>
    </location>
</feature>
<keyword evidence="3" id="KW-1185">Reference proteome</keyword>
<evidence type="ECO:0000313" key="2">
    <source>
        <dbReference type="EMBL" id="ROT75036.1"/>
    </source>
</evidence>
<protein>
    <submittedName>
        <fullName evidence="2">Uncharacterized protein</fullName>
    </submittedName>
</protein>
<dbReference type="AlphaFoldDB" id="A0A3R7STY8"/>
<feature type="compositionally biased region" description="Basic and acidic residues" evidence="1">
    <location>
        <begin position="733"/>
        <end position="746"/>
    </location>
</feature>